<evidence type="ECO:0000256" key="2">
    <source>
        <dbReference type="ARBA" id="ARBA00023008"/>
    </source>
</evidence>
<keyword evidence="3" id="KW-0472">Membrane</keyword>
<dbReference type="PANTHER" id="PTHR38439:SF3">
    <property type="entry name" value="COPPER-RESISTANT CUPROPROTEIN COPI"/>
    <property type="match status" value="1"/>
</dbReference>
<dbReference type="InterPro" id="IPR008972">
    <property type="entry name" value="Cupredoxin"/>
</dbReference>
<dbReference type="InterPro" id="IPR050845">
    <property type="entry name" value="Cu-binding_ET"/>
</dbReference>
<sequence length="158" mass="17476">MEPAQEVQTQNKKNTNIAVYGALLVIITGLGVYLYNTKMSPQEVRVQNAPAQTSEQTPKSAEEAGSAVRSYIITARNFEFDATELKVKKGDTVKVVLHNTEGSHDFVLDEFNVRAEVLDVGESQEVEFIADKIGKFEYYCSVGSHRAMGMVGKLIVEE</sequence>
<proteinExistence type="predicted"/>
<keyword evidence="3" id="KW-1133">Transmembrane helix</keyword>
<dbReference type="GO" id="GO:0005507">
    <property type="term" value="F:copper ion binding"/>
    <property type="evidence" value="ECO:0007669"/>
    <property type="project" value="InterPro"/>
</dbReference>
<feature type="domain" description="Blue (type 1) copper" evidence="4">
    <location>
        <begin position="75"/>
        <end position="157"/>
    </location>
</feature>
<keyword evidence="3" id="KW-0812">Transmembrane</keyword>
<dbReference type="PANTHER" id="PTHR38439">
    <property type="entry name" value="AURACYANIN-B"/>
    <property type="match status" value="1"/>
</dbReference>
<gene>
    <name evidence="5" type="ORF">UW82_C0008G0010</name>
</gene>
<reference evidence="5 6" key="1">
    <citation type="journal article" date="2015" name="Nature">
        <title>rRNA introns, odd ribosomes, and small enigmatic genomes across a large radiation of phyla.</title>
        <authorList>
            <person name="Brown C.T."/>
            <person name="Hug L.A."/>
            <person name="Thomas B.C."/>
            <person name="Sharon I."/>
            <person name="Castelle C.J."/>
            <person name="Singh A."/>
            <person name="Wilkins M.J."/>
            <person name="Williams K.H."/>
            <person name="Banfield J.F."/>
        </authorList>
    </citation>
    <scope>NUCLEOTIDE SEQUENCE [LARGE SCALE GENOMIC DNA]</scope>
</reference>
<keyword evidence="1" id="KW-0479">Metal-binding</keyword>
<keyword evidence="2" id="KW-0186">Copper</keyword>
<dbReference type="Gene3D" id="2.60.40.420">
    <property type="entry name" value="Cupredoxins - blue copper proteins"/>
    <property type="match status" value="1"/>
</dbReference>
<dbReference type="PROSITE" id="PS00079">
    <property type="entry name" value="MULTICOPPER_OXIDASE1"/>
    <property type="match status" value="1"/>
</dbReference>
<dbReference type="InterPro" id="IPR000923">
    <property type="entry name" value="BlueCu_1"/>
</dbReference>
<dbReference type="AlphaFoldDB" id="A0A0G1KMU7"/>
<comment type="caution">
    <text evidence="5">The sequence shown here is derived from an EMBL/GenBank/DDBJ whole genome shotgun (WGS) entry which is preliminary data.</text>
</comment>
<evidence type="ECO:0000313" key="6">
    <source>
        <dbReference type="Proteomes" id="UP000034504"/>
    </source>
</evidence>
<evidence type="ECO:0000256" key="3">
    <source>
        <dbReference type="SAM" id="Phobius"/>
    </source>
</evidence>
<feature type="transmembrane region" description="Helical" evidence="3">
    <location>
        <begin position="17"/>
        <end position="35"/>
    </location>
</feature>
<evidence type="ECO:0000259" key="4">
    <source>
        <dbReference type="Pfam" id="PF00127"/>
    </source>
</evidence>
<dbReference type="SUPFAM" id="SSF49503">
    <property type="entry name" value="Cupredoxins"/>
    <property type="match status" value="1"/>
</dbReference>
<protein>
    <submittedName>
        <fullName evidence="5">Cytochrome c oxidase subunit II</fullName>
    </submittedName>
</protein>
<name>A0A0G1KMU7_UNCKA</name>
<evidence type="ECO:0000256" key="1">
    <source>
        <dbReference type="ARBA" id="ARBA00022723"/>
    </source>
</evidence>
<evidence type="ECO:0000313" key="5">
    <source>
        <dbReference type="EMBL" id="KKT84863.1"/>
    </source>
</evidence>
<dbReference type="Proteomes" id="UP000034504">
    <property type="component" value="Unassembled WGS sequence"/>
</dbReference>
<accession>A0A0G1KMU7</accession>
<dbReference type="InterPro" id="IPR033138">
    <property type="entry name" value="Cu_oxidase_CS"/>
</dbReference>
<dbReference type="EMBL" id="LCJU01000008">
    <property type="protein sequence ID" value="KKT84863.1"/>
    <property type="molecule type" value="Genomic_DNA"/>
</dbReference>
<dbReference type="GO" id="GO:0009055">
    <property type="term" value="F:electron transfer activity"/>
    <property type="evidence" value="ECO:0007669"/>
    <property type="project" value="InterPro"/>
</dbReference>
<organism evidence="5 6">
    <name type="scientific">candidate division WWE3 bacterium GW2011_GWC2_44_9</name>
    <dbReference type="NCBI Taxonomy" id="1619125"/>
    <lineage>
        <taxon>Bacteria</taxon>
        <taxon>Katanobacteria</taxon>
    </lineage>
</organism>
<dbReference type="Pfam" id="PF00127">
    <property type="entry name" value="Copper-bind"/>
    <property type="match status" value="1"/>
</dbReference>